<dbReference type="EMBL" id="FN647682">
    <property type="protein sequence ID" value="CBN76467.1"/>
    <property type="molecule type" value="Genomic_DNA"/>
</dbReference>
<dbReference type="GO" id="GO:0003735">
    <property type="term" value="F:structural constituent of ribosome"/>
    <property type="evidence" value="ECO:0007669"/>
    <property type="project" value="InterPro"/>
</dbReference>
<evidence type="ECO:0000256" key="6">
    <source>
        <dbReference type="ARBA" id="ARBA00035191"/>
    </source>
</evidence>
<comment type="similarity">
    <text evidence="2">Belongs to the mitochondrion-specific ribosomal protein mL49 family.</text>
</comment>
<feature type="compositionally biased region" description="Basic and acidic residues" evidence="7">
    <location>
        <begin position="16"/>
        <end position="31"/>
    </location>
</feature>
<comment type="subcellular location">
    <subcellularLocation>
        <location evidence="1">Mitochondrion</location>
    </subcellularLocation>
</comment>
<dbReference type="OrthoDB" id="19439at2759"/>
<keyword evidence="4" id="KW-0496">Mitochondrion</keyword>
<sequence length="148" mass="16523">MRVRSRSALKRFNPKQARETQAERNEARRILESGPVDLESLQLAYPPRTTPEFVLKNGWCPPPESKPDLPFQVARTGKGGFIPVYRDIKNGRTRTVTIVKKATGDMKAFTSDLSKVCQGGKVEARGGELRIEGDHATNVKRWLSGLGF</sequence>
<dbReference type="Gene3D" id="3.30.780.10">
    <property type="entry name" value="SUI1-like domain"/>
    <property type="match status" value="1"/>
</dbReference>
<dbReference type="OMA" id="VYRDYRN"/>
<dbReference type="EMBL" id="FN649726">
    <property type="protein sequence ID" value="CBN76467.1"/>
    <property type="molecule type" value="Genomic_DNA"/>
</dbReference>
<dbReference type="PANTHER" id="PTHR13477">
    <property type="entry name" value="MITOCHONDRIAL 39S RIBOSOMAL PROTEIN L49"/>
    <property type="match status" value="1"/>
</dbReference>
<dbReference type="Proteomes" id="UP000002630">
    <property type="component" value="Linkage Group LG01"/>
</dbReference>
<feature type="compositionally biased region" description="Basic residues" evidence="7">
    <location>
        <begin position="1"/>
        <end position="13"/>
    </location>
</feature>
<evidence type="ECO:0000256" key="5">
    <source>
        <dbReference type="ARBA" id="ARBA00023274"/>
    </source>
</evidence>
<organism evidence="8 9">
    <name type="scientific">Ectocarpus siliculosus</name>
    <name type="common">Brown alga</name>
    <name type="synonym">Conferva siliculosa</name>
    <dbReference type="NCBI Taxonomy" id="2880"/>
    <lineage>
        <taxon>Eukaryota</taxon>
        <taxon>Sar</taxon>
        <taxon>Stramenopiles</taxon>
        <taxon>Ochrophyta</taxon>
        <taxon>PX clade</taxon>
        <taxon>Phaeophyceae</taxon>
        <taxon>Ectocarpales</taxon>
        <taxon>Ectocarpaceae</taxon>
        <taxon>Ectocarpus</taxon>
    </lineage>
</organism>
<dbReference type="AlphaFoldDB" id="D8LAV8"/>
<evidence type="ECO:0000313" key="9">
    <source>
        <dbReference type="Proteomes" id="UP000002630"/>
    </source>
</evidence>
<dbReference type="FunCoup" id="D8LAV8">
    <property type="interactions" value="153"/>
</dbReference>
<protein>
    <recommendedName>
        <fullName evidence="6">Large ribosomal subunit protein mL49</fullName>
    </recommendedName>
</protein>
<dbReference type="InterPro" id="IPR036877">
    <property type="entry name" value="SUI1_dom_sf"/>
</dbReference>
<evidence type="ECO:0000256" key="7">
    <source>
        <dbReference type="SAM" id="MobiDB-lite"/>
    </source>
</evidence>
<accession>D8LAV8</accession>
<dbReference type="GO" id="GO:0005762">
    <property type="term" value="C:mitochondrial large ribosomal subunit"/>
    <property type="evidence" value="ECO:0007669"/>
    <property type="project" value="TreeGrafter"/>
</dbReference>
<gene>
    <name evidence="8" type="ORF">Esi_0000_0053</name>
</gene>
<feature type="region of interest" description="Disordered" evidence="7">
    <location>
        <begin position="1"/>
        <end position="31"/>
    </location>
</feature>
<evidence type="ECO:0000313" key="8">
    <source>
        <dbReference type="EMBL" id="CBN76467.1"/>
    </source>
</evidence>
<keyword evidence="3" id="KW-0689">Ribosomal protein</keyword>
<reference evidence="8 9" key="1">
    <citation type="journal article" date="2010" name="Nature">
        <title>The Ectocarpus genome and the independent evolution of multicellularity in brown algae.</title>
        <authorList>
            <person name="Cock J.M."/>
            <person name="Sterck L."/>
            <person name="Rouze P."/>
            <person name="Scornet D."/>
            <person name="Allen A.E."/>
            <person name="Amoutzias G."/>
            <person name="Anthouard V."/>
            <person name="Artiguenave F."/>
            <person name="Aury J.M."/>
            <person name="Badger J.H."/>
            <person name="Beszteri B."/>
            <person name="Billiau K."/>
            <person name="Bonnet E."/>
            <person name="Bothwell J.H."/>
            <person name="Bowler C."/>
            <person name="Boyen C."/>
            <person name="Brownlee C."/>
            <person name="Carrano C.J."/>
            <person name="Charrier B."/>
            <person name="Cho G.Y."/>
            <person name="Coelho S.M."/>
            <person name="Collen J."/>
            <person name="Corre E."/>
            <person name="Da Silva C."/>
            <person name="Delage L."/>
            <person name="Delaroque N."/>
            <person name="Dittami S.M."/>
            <person name="Doulbeau S."/>
            <person name="Elias M."/>
            <person name="Farnham G."/>
            <person name="Gachon C.M."/>
            <person name="Gschloessl B."/>
            <person name="Heesch S."/>
            <person name="Jabbari K."/>
            <person name="Jubin C."/>
            <person name="Kawai H."/>
            <person name="Kimura K."/>
            <person name="Kloareg B."/>
            <person name="Kupper F.C."/>
            <person name="Lang D."/>
            <person name="Le Bail A."/>
            <person name="Leblanc C."/>
            <person name="Lerouge P."/>
            <person name="Lohr M."/>
            <person name="Lopez P.J."/>
            <person name="Martens C."/>
            <person name="Maumus F."/>
            <person name="Michel G."/>
            <person name="Miranda-Saavedra D."/>
            <person name="Morales J."/>
            <person name="Moreau H."/>
            <person name="Motomura T."/>
            <person name="Nagasato C."/>
            <person name="Napoli C.A."/>
            <person name="Nelson D.R."/>
            <person name="Nyvall-Collen P."/>
            <person name="Peters A.F."/>
            <person name="Pommier C."/>
            <person name="Potin P."/>
            <person name="Poulain J."/>
            <person name="Quesneville H."/>
            <person name="Read B."/>
            <person name="Rensing S.A."/>
            <person name="Ritter A."/>
            <person name="Rousvoal S."/>
            <person name="Samanta M."/>
            <person name="Samson G."/>
            <person name="Schroeder D.C."/>
            <person name="Segurens B."/>
            <person name="Strittmatter M."/>
            <person name="Tonon T."/>
            <person name="Tregear J.W."/>
            <person name="Valentin K."/>
            <person name="von Dassow P."/>
            <person name="Yamagishi T."/>
            <person name="Van de Peer Y."/>
            <person name="Wincker P."/>
        </authorList>
    </citation>
    <scope>NUCLEOTIDE SEQUENCE [LARGE SCALE GENOMIC DNA]</scope>
    <source>
        <strain evidence="9">Ec32 / CCAP1310/4</strain>
    </source>
</reference>
<dbReference type="eggNOG" id="ENOG502RYXJ">
    <property type="taxonomic scope" value="Eukaryota"/>
</dbReference>
<dbReference type="Pfam" id="PF05046">
    <property type="entry name" value="Img2"/>
    <property type="match status" value="1"/>
</dbReference>
<keyword evidence="9" id="KW-1185">Reference proteome</keyword>
<evidence type="ECO:0000256" key="1">
    <source>
        <dbReference type="ARBA" id="ARBA00004173"/>
    </source>
</evidence>
<dbReference type="InParanoid" id="D8LAV8"/>
<keyword evidence="5" id="KW-0687">Ribonucleoprotein</keyword>
<evidence type="ECO:0000256" key="3">
    <source>
        <dbReference type="ARBA" id="ARBA00022980"/>
    </source>
</evidence>
<evidence type="ECO:0000256" key="2">
    <source>
        <dbReference type="ARBA" id="ARBA00005677"/>
    </source>
</evidence>
<dbReference type="InterPro" id="IPR007740">
    <property type="entry name" value="Ribosomal_mL49"/>
</dbReference>
<dbReference type="SUPFAM" id="SSF55159">
    <property type="entry name" value="eIF1-like"/>
    <property type="match status" value="1"/>
</dbReference>
<dbReference type="STRING" id="2880.D8LAV8"/>
<dbReference type="PANTHER" id="PTHR13477:SF0">
    <property type="entry name" value="LARGE RIBOSOMAL SUBUNIT PROTEIN ML49"/>
    <property type="match status" value="1"/>
</dbReference>
<dbReference type="GO" id="GO:0003743">
    <property type="term" value="F:translation initiation factor activity"/>
    <property type="evidence" value="ECO:0007669"/>
    <property type="project" value="InterPro"/>
</dbReference>
<evidence type="ECO:0000256" key="4">
    <source>
        <dbReference type="ARBA" id="ARBA00023128"/>
    </source>
</evidence>
<name>D8LAV8_ECTSI</name>
<proteinExistence type="inferred from homology"/>